<dbReference type="GO" id="GO:0003824">
    <property type="term" value="F:catalytic activity"/>
    <property type="evidence" value="ECO:0007669"/>
    <property type="project" value="UniProtKB-KW"/>
</dbReference>
<dbReference type="Proteomes" id="UP001234989">
    <property type="component" value="Chromosome 2"/>
</dbReference>
<evidence type="ECO:0000256" key="1">
    <source>
        <dbReference type="ARBA" id="ARBA00023268"/>
    </source>
</evidence>
<dbReference type="PANTHER" id="PTHR37984:SF5">
    <property type="entry name" value="PROTEIN NYNRIN-LIKE"/>
    <property type="match status" value="1"/>
</dbReference>
<evidence type="ECO:0000259" key="2">
    <source>
        <dbReference type="Pfam" id="PF17919"/>
    </source>
</evidence>
<protein>
    <recommendedName>
        <fullName evidence="2">Reverse transcriptase/retrotransposon-derived protein RNase H-like domain-containing protein</fullName>
    </recommendedName>
</protein>
<dbReference type="InterPro" id="IPR041577">
    <property type="entry name" value="RT_RNaseH_2"/>
</dbReference>
<dbReference type="AlphaFoldDB" id="A0AAF0THV6"/>
<keyword evidence="4" id="KW-1185">Reference proteome</keyword>
<dbReference type="PANTHER" id="PTHR37984">
    <property type="entry name" value="PROTEIN CBG26694"/>
    <property type="match status" value="1"/>
</dbReference>
<dbReference type="EMBL" id="CP133613">
    <property type="protein sequence ID" value="WMV13735.1"/>
    <property type="molecule type" value="Genomic_DNA"/>
</dbReference>
<accession>A0AAF0THV6</accession>
<dbReference type="CDD" id="cd09274">
    <property type="entry name" value="RNase_HI_RT_Ty3"/>
    <property type="match status" value="1"/>
</dbReference>
<dbReference type="InterPro" id="IPR050951">
    <property type="entry name" value="Retrovirus_Pol_polyprotein"/>
</dbReference>
<evidence type="ECO:0000313" key="4">
    <source>
        <dbReference type="Proteomes" id="UP001234989"/>
    </source>
</evidence>
<name>A0AAF0THV6_SOLVR</name>
<organism evidence="3 4">
    <name type="scientific">Solanum verrucosum</name>
    <dbReference type="NCBI Taxonomy" id="315347"/>
    <lineage>
        <taxon>Eukaryota</taxon>
        <taxon>Viridiplantae</taxon>
        <taxon>Streptophyta</taxon>
        <taxon>Embryophyta</taxon>
        <taxon>Tracheophyta</taxon>
        <taxon>Spermatophyta</taxon>
        <taxon>Magnoliopsida</taxon>
        <taxon>eudicotyledons</taxon>
        <taxon>Gunneridae</taxon>
        <taxon>Pentapetalae</taxon>
        <taxon>asterids</taxon>
        <taxon>lamiids</taxon>
        <taxon>Solanales</taxon>
        <taxon>Solanaceae</taxon>
        <taxon>Solanoideae</taxon>
        <taxon>Solaneae</taxon>
        <taxon>Solanum</taxon>
    </lineage>
</organism>
<dbReference type="InterPro" id="IPR043502">
    <property type="entry name" value="DNA/RNA_pol_sf"/>
</dbReference>
<dbReference type="Pfam" id="PF17919">
    <property type="entry name" value="RT_RNaseH_2"/>
    <property type="match status" value="1"/>
</dbReference>
<keyword evidence="1" id="KW-0511">Multifunctional enzyme</keyword>
<sequence length="212" mass="24089">MTKLTQKIINFQWSVDCEKSFGELKTRLTTTFALTLSEGSDSYMIYCDTSRVILGCALMQRGKIIAYASRQLKVHEKIYPTHDLELTTVVFSLNIWRHYLYGVHVDVFTDYKSLYMHYHPGKANVIVDALSKLSMGSVAHVEEERKELAKDVHRLAYLGVRLMSISDGDVKVQNGSESSLVVEVKEKQDSDPILLQLKGTVHQQRVDVFSQG</sequence>
<dbReference type="SUPFAM" id="SSF56672">
    <property type="entry name" value="DNA/RNA polymerases"/>
    <property type="match status" value="1"/>
</dbReference>
<reference evidence="3" key="1">
    <citation type="submission" date="2023-08" db="EMBL/GenBank/DDBJ databases">
        <title>A de novo genome assembly of Solanum verrucosum Schlechtendal, a Mexican diploid species geographically isolated from the other diploid A-genome species in potato relatives.</title>
        <authorList>
            <person name="Hosaka K."/>
        </authorList>
    </citation>
    <scope>NUCLEOTIDE SEQUENCE</scope>
    <source>
        <tissue evidence="3">Young leaves</tissue>
    </source>
</reference>
<proteinExistence type="predicted"/>
<gene>
    <name evidence="3" type="ORF">MTR67_007120</name>
</gene>
<evidence type="ECO:0000313" key="3">
    <source>
        <dbReference type="EMBL" id="WMV13735.1"/>
    </source>
</evidence>
<feature type="domain" description="Reverse transcriptase/retrotransposon-derived protein RNase H-like" evidence="2">
    <location>
        <begin position="13"/>
        <end position="107"/>
    </location>
</feature>